<dbReference type="Pfam" id="PF01996">
    <property type="entry name" value="F420_ligase"/>
    <property type="match status" value="1"/>
</dbReference>
<reference evidence="9" key="1">
    <citation type="journal article" date="2014" name="Int. J. Syst. Evol. Microbiol.">
        <title>Complete genome sequence of Corynebacterium casei LMG S-19264T (=DSM 44701T), isolated from a smear-ripened cheese.</title>
        <authorList>
            <consortium name="US DOE Joint Genome Institute (JGI-PGF)"/>
            <person name="Walter F."/>
            <person name="Albersmeier A."/>
            <person name="Kalinowski J."/>
            <person name="Ruckert C."/>
        </authorList>
    </citation>
    <scope>NUCLEOTIDE SEQUENCE</scope>
    <source>
        <strain evidence="9">CGMCC 4.7306</strain>
    </source>
</reference>
<accession>A0A917SJ26</accession>
<evidence type="ECO:0000256" key="5">
    <source>
        <dbReference type="ARBA" id="ARBA00022958"/>
    </source>
</evidence>
<dbReference type="PANTHER" id="PTHR47917">
    <property type="match status" value="1"/>
</dbReference>
<dbReference type="InterPro" id="IPR002847">
    <property type="entry name" value="F420-0_gamma-glut_ligase-dom"/>
</dbReference>
<dbReference type="PANTHER" id="PTHR47917:SF1">
    <property type="entry name" value="COENZYME F420:L-GLUTAMATE LIGASE"/>
    <property type="match status" value="1"/>
</dbReference>
<keyword evidence="3" id="KW-0547">Nucleotide-binding</keyword>
<evidence type="ECO:0000256" key="4">
    <source>
        <dbReference type="ARBA" id="ARBA00022842"/>
    </source>
</evidence>
<evidence type="ECO:0000256" key="2">
    <source>
        <dbReference type="ARBA" id="ARBA00022723"/>
    </source>
</evidence>
<dbReference type="AlphaFoldDB" id="A0A917SJ26"/>
<keyword evidence="5" id="KW-0630">Potassium</keyword>
<evidence type="ECO:0000256" key="6">
    <source>
        <dbReference type="ARBA" id="ARBA00023134"/>
    </source>
</evidence>
<comment type="caution">
    <text evidence="9">The sequence shown here is derived from an EMBL/GenBank/DDBJ whole genome shotgun (WGS) entry which is preliminary data.</text>
</comment>
<gene>
    <name evidence="9" type="ORF">GCM10011575_45050</name>
</gene>
<protein>
    <recommendedName>
        <fullName evidence="8">Coenzyme F420:L-glutamate ligase-like domain-containing protein</fullName>
    </recommendedName>
</protein>
<dbReference type="Proteomes" id="UP000613840">
    <property type="component" value="Unassembled WGS sequence"/>
</dbReference>
<dbReference type="GO" id="GO:0046872">
    <property type="term" value="F:metal ion binding"/>
    <property type="evidence" value="ECO:0007669"/>
    <property type="project" value="UniProtKB-KW"/>
</dbReference>
<evidence type="ECO:0000256" key="7">
    <source>
        <dbReference type="ARBA" id="ARBA00023211"/>
    </source>
</evidence>
<dbReference type="RefSeq" id="WP_188898086.1">
    <property type="nucleotide sequence ID" value="NZ_BMMZ01000017.1"/>
</dbReference>
<feature type="domain" description="Coenzyme F420:L-glutamate ligase-like" evidence="8">
    <location>
        <begin position="10"/>
        <end position="206"/>
    </location>
</feature>
<dbReference type="SUPFAM" id="SSF144010">
    <property type="entry name" value="CofE-like"/>
    <property type="match status" value="1"/>
</dbReference>
<evidence type="ECO:0000313" key="9">
    <source>
        <dbReference type="EMBL" id="GGL81741.1"/>
    </source>
</evidence>
<evidence type="ECO:0000259" key="8">
    <source>
        <dbReference type="Pfam" id="PF01996"/>
    </source>
</evidence>
<dbReference type="InterPro" id="IPR008225">
    <property type="entry name" value="F420-0_g-glutamyl_ligase"/>
</dbReference>
<keyword evidence="1" id="KW-0436">Ligase</keyword>
<evidence type="ECO:0000313" key="10">
    <source>
        <dbReference type="Proteomes" id="UP000613840"/>
    </source>
</evidence>
<dbReference type="Gene3D" id="3.30.1330.100">
    <property type="entry name" value="CofE-like"/>
    <property type="match status" value="1"/>
</dbReference>
<keyword evidence="6" id="KW-0342">GTP-binding</keyword>
<organism evidence="9 10">
    <name type="scientific">Microlunatus endophyticus</name>
    <dbReference type="NCBI Taxonomy" id="1716077"/>
    <lineage>
        <taxon>Bacteria</taxon>
        <taxon>Bacillati</taxon>
        <taxon>Actinomycetota</taxon>
        <taxon>Actinomycetes</taxon>
        <taxon>Propionibacteriales</taxon>
        <taxon>Propionibacteriaceae</taxon>
        <taxon>Microlunatus</taxon>
    </lineage>
</organism>
<name>A0A917SJ26_9ACTN</name>
<keyword evidence="7" id="KW-0464">Manganese</keyword>
<dbReference type="Gene3D" id="3.90.1660.10">
    <property type="entry name" value="CofE-like domain"/>
    <property type="match status" value="1"/>
</dbReference>
<evidence type="ECO:0000256" key="3">
    <source>
        <dbReference type="ARBA" id="ARBA00022741"/>
    </source>
</evidence>
<dbReference type="EMBL" id="BMMZ01000017">
    <property type="protein sequence ID" value="GGL81741.1"/>
    <property type="molecule type" value="Genomic_DNA"/>
</dbReference>
<proteinExistence type="predicted"/>
<sequence>MIEIFALAGIGEIVPGTDLVTVIGDATQASDRSRLRGGDVLVITSKIVSKAEGRFADAEDRQSVIDSETVRTVARRQSMGIVETHHGLTQAGAGVDNSNVDQGRILLLPADPDGSSERLRAGLAARFGVRIGVIMSDTAGRAWRIGQTDHAIGSAGVTVLDRYAGRVDSYGNELHVTAIAIADELAAAADLAKTKLGGNPVAIIRGIGDHVVDPGPVARELLRTGEEDLFYRGTREAVLGAILSAVGRADRYEDVVRLWDRDALLAAITADLELTDPELIMIRKLITAAQPLWPPPDR</sequence>
<dbReference type="GO" id="GO:0005525">
    <property type="term" value="F:GTP binding"/>
    <property type="evidence" value="ECO:0007669"/>
    <property type="project" value="UniProtKB-KW"/>
</dbReference>
<dbReference type="GO" id="GO:0052618">
    <property type="term" value="F:coenzyme F420-0:L-glutamate ligase activity"/>
    <property type="evidence" value="ECO:0007669"/>
    <property type="project" value="TreeGrafter"/>
</dbReference>
<keyword evidence="10" id="KW-1185">Reference proteome</keyword>
<keyword evidence="2" id="KW-0479">Metal-binding</keyword>
<evidence type="ECO:0000256" key="1">
    <source>
        <dbReference type="ARBA" id="ARBA00022598"/>
    </source>
</evidence>
<dbReference type="NCBIfam" id="TIGR01916">
    <property type="entry name" value="F420_cofE"/>
    <property type="match status" value="1"/>
</dbReference>
<keyword evidence="4" id="KW-0460">Magnesium</keyword>
<reference evidence="9" key="2">
    <citation type="submission" date="2020-09" db="EMBL/GenBank/DDBJ databases">
        <authorList>
            <person name="Sun Q."/>
            <person name="Zhou Y."/>
        </authorList>
    </citation>
    <scope>NUCLEOTIDE SEQUENCE</scope>
    <source>
        <strain evidence="9">CGMCC 4.7306</strain>
    </source>
</reference>